<keyword evidence="8 10" id="KW-0539">Nucleus</keyword>
<feature type="domain" description="SMC hinge" evidence="13">
    <location>
        <begin position="529"/>
        <end position="645"/>
    </location>
</feature>
<dbReference type="GO" id="GO:0016887">
    <property type="term" value="F:ATP hydrolysis activity"/>
    <property type="evidence" value="ECO:0007669"/>
    <property type="project" value="InterPro"/>
</dbReference>
<evidence type="ECO:0000256" key="5">
    <source>
        <dbReference type="ARBA" id="ARBA00022618"/>
    </source>
</evidence>
<protein>
    <recommendedName>
        <fullName evidence="10">Structural maintenance of chromosomes protein</fullName>
    </recommendedName>
</protein>
<dbReference type="CDD" id="cd03275">
    <property type="entry name" value="ABC_SMC1_euk"/>
    <property type="match status" value="1"/>
</dbReference>
<evidence type="ECO:0000256" key="6">
    <source>
        <dbReference type="ARBA" id="ARBA00022776"/>
    </source>
</evidence>
<evidence type="ECO:0000256" key="10">
    <source>
        <dbReference type="PIRNR" id="PIRNR005719"/>
    </source>
</evidence>
<feature type="coiled-coil region" evidence="11">
    <location>
        <begin position="179"/>
        <end position="240"/>
    </location>
</feature>
<proteinExistence type="inferred from homology"/>
<organism evidence="14 15">
    <name type="scientific">Apatococcus lobatus</name>
    <dbReference type="NCBI Taxonomy" id="904363"/>
    <lineage>
        <taxon>Eukaryota</taxon>
        <taxon>Viridiplantae</taxon>
        <taxon>Chlorophyta</taxon>
        <taxon>core chlorophytes</taxon>
        <taxon>Trebouxiophyceae</taxon>
        <taxon>Chlorellales</taxon>
        <taxon>Chlorellaceae</taxon>
        <taxon>Apatococcus</taxon>
    </lineage>
</organism>
<dbReference type="Proteomes" id="UP001438707">
    <property type="component" value="Unassembled WGS sequence"/>
</dbReference>
<dbReference type="Gene3D" id="3.40.50.300">
    <property type="entry name" value="P-loop containing nucleotide triphosphate hydrolases"/>
    <property type="match status" value="2"/>
</dbReference>
<evidence type="ECO:0000256" key="3">
    <source>
        <dbReference type="ARBA" id="ARBA00005597"/>
    </source>
</evidence>
<evidence type="ECO:0000313" key="15">
    <source>
        <dbReference type="Proteomes" id="UP001438707"/>
    </source>
</evidence>
<evidence type="ECO:0000259" key="13">
    <source>
        <dbReference type="SMART" id="SM00968"/>
    </source>
</evidence>
<dbReference type="PANTHER" id="PTHR18937:SF12">
    <property type="entry name" value="STRUCTURAL MAINTENANCE OF CHROMOSOMES PROTEIN"/>
    <property type="match status" value="1"/>
</dbReference>
<dbReference type="InterPro" id="IPR036277">
    <property type="entry name" value="SMC_hinge_sf"/>
</dbReference>
<keyword evidence="15" id="KW-1185">Reference proteome</keyword>
<keyword evidence="9" id="KW-0131">Cell cycle</keyword>
<evidence type="ECO:0000256" key="12">
    <source>
        <dbReference type="SAM" id="MobiDB-lite"/>
    </source>
</evidence>
<comment type="similarity">
    <text evidence="3">Belongs to the SMC family. SMC1 subfamily.</text>
</comment>
<feature type="region of interest" description="Disordered" evidence="12">
    <location>
        <begin position="959"/>
        <end position="983"/>
    </location>
</feature>
<comment type="caution">
    <text evidence="14">The sequence shown here is derived from an EMBL/GenBank/DDBJ whole genome shotgun (WGS) entry which is preliminary data.</text>
</comment>
<dbReference type="InterPro" id="IPR028468">
    <property type="entry name" value="Smc1_ABC"/>
</dbReference>
<dbReference type="Pfam" id="PF06470">
    <property type="entry name" value="SMC_hinge"/>
    <property type="match status" value="1"/>
</dbReference>
<dbReference type="GO" id="GO:0008278">
    <property type="term" value="C:cohesin complex"/>
    <property type="evidence" value="ECO:0007669"/>
    <property type="project" value="InterPro"/>
</dbReference>
<dbReference type="SUPFAM" id="SSF57997">
    <property type="entry name" value="Tropomyosin"/>
    <property type="match status" value="1"/>
</dbReference>
<evidence type="ECO:0000256" key="11">
    <source>
        <dbReference type="SAM" id="Coils"/>
    </source>
</evidence>
<evidence type="ECO:0000256" key="1">
    <source>
        <dbReference type="ARBA" id="ARBA00004123"/>
    </source>
</evidence>
<dbReference type="SUPFAM" id="SSF52540">
    <property type="entry name" value="P-loop containing nucleoside triphosphate hydrolases"/>
    <property type="match status" value="1"/>
</dbReference>
<dbReference type="Gene3D" id="3.30.70.1620">
    <property type="match status" value="1"/>
</dbReference>
<evidence type="ECO:0000256" key="7">
    <source>
        <dbReference type="ARBA" id="ARBA00023054"/>
    </source>
</evidence>
<dbReference type="InterPro" id="IPR027417">
    <property type="entry name" value="P-loop_NTPase"/>
</dbReference>
<dbReference type="GO" id="GO:0003677">
    <property type="term" value="F:DNA binding"/>
    <property type="evidence" value="ECO:0007669"/>
    <property type="project" value="TreeGrafter"/>
</dbReference>
<dbReference type="EMBL" id="JALJOS010000004">
    <property type="protein sequence ID" value="KAK9840220.1"/>
    <property type="molecule type" value="Genomic_DNA"/>
</dbReference>
<dbReference type="GO" id="GO:0005634">
    <property type="term" value="C:nucleus"/>
    <property type="evidence" value="ECO:0007669"/>
    <property type="project" value="UniProtKB-SubCell"/>
</dbReference>
<evidence type="ECO:0000256" key="9">
    <source>
        <dbReference type="ARBA" id="ARBA00023306"/>
    </source>
</evidence>
<dbReference type="PIRSF" id="PIRSF005719">
    <property type="entry name" value="SMC"/>
    <property type="match status" value="1"/>
</dbReference>
<name>A0AAW1S2I5_9CHLO</name>
<reference evidence="14 15" key="1">
    <citation type="journal article" date="2024" name="Nat. Commun.">
        <title>Phylogenomics reveals the evolutionary origins of lichenization in chlorophyte algae.</title>
        <authorList>
            <person name="Puginier C."/>
            <person name="Libourel C."/>
            <person name="Otte J."/>
            <person name="Skaloud P."/>
            <person name="Haon M."/>
            <person name="Grisel S."/>
            <person name="Petersen M."/>
            <person name="Berrin J.G."/>
            <person name="Delaux P.M."/>
            <person name="Dal Grande F."/>
            <person name="Keller J."/>
        </authorList>
    </citation>
    <scope>NUCLEOTIDE SEQUENCE [LARGE SCALE GENOMIC DNA]</scope>
    <source>
        <strain evidence="14 15">SAG 2145</strain>
    </source>
</reference>
<sequence length="1236" mass="138357">MVRATQHLQPRQQGRIVRLEIEDFKSYRGLQQIGPFKAFTAVVGPNGSGKSNLMDAIGFVLGVRTAHLRGSLKELLHSNGTEAAAKRSAVRLVYQPSTGDEIIFSRAILPNSHSSNATFVSQYRIDDRQVSADAYNACLLSFNVLVKARNFLVFQGDIESIAAMGAKELTNLFEQISGSDAFRAEYEDLEKQKIAADERLTFNFAKKRTAAQDRKAKKEQKDEAERHIKLQEELADLKRLYYLWQIYHIKKEMSSAQAAATEQFGELREAAIQLQATEKQIEQLRKQQAGFNKDAVKQEHQMKRRRAEFEKQHPSAVKVKEEITRLSKRLKPAEKELEAERKRHIEQQATIKRLQGDLGKIVAAQEQLEADLEQEAGDAGTLRLNAANRKEYDDIKAKAGAQTGKMQQEMAALQSALQADKEALRGTEDTNSEVQQRLQQLESSISDWQQQTEALRASLLGEETQLRKSQEASKAANDSIRQTEARSDFLTKKLEEVERKLQEAKMGRRENERDRKMAAALTAMRSMFPGVHGRVTDLAQVAQRQFNVAMAMVMGKDMDSVVVDNEKTAKQCIEYLKEQQVPPMTFIPVATVVAKPVNDRLRAMGGSSKLALDLLQYPPAFERAFISICQNTLVCDSVQEAKALAFGGHERHKVVALDGTVFAKAGLITGGTSSNMEARAQKWDEKAMQELRQQRLDFFTQQKQLPNTRDARQEEQRLAAEIAGLERTIQYKQADLKVISDKLNAAQTDMASLSQQQEAGTPEADALRASIAKQQKKINAMQRRSNEITDRLFSDFSRKVGVANIREYEENALKRDTEADERQASLQKQKGRLQNSLEYEETRDLAGALAQREEALQQDRAHLNQLKQQEAEHCAASEATEQQLQDHVQAAAELRRKVAELDEKIKGMRKDAQKQTTEGAKLNRAKASHQAAMETLQGRAADFMQAAAMEQIELPSAGGDEAEAMDAEGGSQEAAPDASNQADLRLDFSSLKRQYKATGRAERDQLDDQFRKDIEERGSQLARLVPNLKAIEQYEAVKEAEKQQTAELDAARQEARQASKAFDTVRQQRHNAFSAAFDYISGHIDRIFKELTRSAMQPMGGTASLSLEDSEDPYLHGVKFSAMPPTKRYREMEQLSGGEKTVAALALLFAIHSFQPSPFFVLDEIDAALDATNVARVAKYIVEKTQDGGGDQFQTIVISLKDSFFQHADALVGVCRDGNKGSSMTYTLDLGKYEIA</sequence>
<dbReference type="InterPro" id="IPR010935">
    <property type="entry name" value="SMC_hinge"/>
</dbReference>
<dbReference type="InterPro" id="IPR024704">
    <property type="entry name" value="SMC"/>
</dbReference>
<dbReference type="InterPro" id="IPR003395">
    <property type="entry name" value="RecF/RecN/SMC_N"/>
</dbReference>
<dbReference type="SUPFAM" id="SSF75553">
    <property type="entry name" value="Smc hinge domain"/>
    <property type="match status" value="1"/>
</dbReference>
<evidence type="ECO:0000256" key="4">
    <source>
        <dbReference type="ARBA" id="ARBA00022454"/>
    </source>
</evidence>
<keyword evidence="6" id="KW-0498">Mitosis</keyword>
<accession>A0AAW1S2I5</accession>
<dbReference type="GO" id="GO:0051301">
    <property type="term" value="P:cell division"/>
    <property type="evidence" value="ECO:0007669"/>
    <property type="project" value="UniProtKB-KW"/>
</dbReference>
<feature type="region of interest" description="Disordered" evidence="12">
    <location>
        <begin position="465"/>
        <end position="484"/>
    </location>
</feature>
<evidence type="ECO:0000256" key="8">
    <source>
        <dbReference type="ARBA" id="ARBA00023242"/>
    </source>
</evidence>
<feature type="coiled-coil region" evidence="11">
    <location>
        <begin position="1031"/>
        <end position="1068"/>
    </location>
</feature>
<comment type="subcellular location">
    <subcellularLocation>
        <location evidence="2">Chromosome</location>
    </subcellularLocation>
    <subcellularLocation>
        <location evidence="1 10">Nucleus</location>
    </subcellularLocation>
</comment>
<feature type="region of interest" description="Disordered" evidence="12">
    <location>
        <begin position="907"/>
        <end position="926"/>
    </location>
</feature>
<dbReference type="PANTHER" id="PTHR18937">
    <property type="entry name" value="STRUCTURAL MAINTENANCE OF CHROMOSOMES SMC FAMILY MEMBER"/>
    <property type="match status" value="1"/>
</dbReference>
<keyword evidence="4" id="KW-0158">Chromosome</keyword>
<evidence type="ECO:0000256" key="2">
    <source>
        <dbReference type="ARBA" id="ARBA00004286"/>
    </source>
</evidence>
<keyword evidence="7 11" id="KW-0175">Coiled coil</keyword>
<dbReference type="Pfam" id="PF02463">
    <property type="entry name" value="SMC_N"/>
    <property type="match status" value="1"/>
</dbReference>
<dbReference type="AlphaFoldDB" id="A0AAW1S2I5"/>
<dbReference type="GO" id="GO:0005524">
    <property type="term" value="F:ATP binding"/>
    <property type="evidence" value="ECO:0007669"/>
    <property type="project" value="InterPro"/>
</dbReference>
<dbReference type="GO" id="GO:0007062">
    <property type="term" value="P:sister chromatid cohesion"/>
    <property type="evidence" value="ECO:0007669"/>
    <property type="project" value="InterPro"/>
</dbReference>
<evidence type="ECO:0000313" key="14">
    <source>
        <dbReference type="EMBL" id="KAK9840220.1"/>
    </source>
</evidence>
<feature type="region of interest" description="Disordered" evidence="12">
    <location>
        <begin position="815"/>
        <end position="835"/>
    </location>
</feature>
<feature type="coiled-coil region" evidence="11">
    <location>
        <begin position="708"/>
        <end position="791"/>
    </location>
</feature>
<keyword evidence="5" id="KW-0132">Cell division</keyword>
<dbReference type="Gene3D" id="1.20.1060.20">
    <property type="match status" value="1"/>
</dbReference>
<gene>
    <name evidence="14" type="ORF">WJX74_005639</name>
</gene>
<dbReference type="SMART" id="SM00968">
    <property type="entry name" value="SMC_hinge"/>
    <property type="match status" value="1"/>
</dbReference>
<feature type="coiled-coil region" evidence="11">
    <location>
        <begin position="267"/>
        <end position="343"/>
    </location>
</feature>
<feature type="compositionally biased region" description="Polar residues" evidence="12">
    <location>
        <begin position="824"/>
        <end position="835"/>
    </location>
</feature>